<dbReference type="PANTHER" id="PTHR10177">
    <property type="entry name" value="CYCLINS"/>
    <property type="match status" value="1"/>
</dbReference>
<evidence type="ECO:0000256" key="2">
    <source>
        <dbReference type="ARBA" id="ARBA00022618"/>
    </source>
</evidence>
<evidence type="ECO:0000256" key="3">
    <source>
        <dbReference type="ARBA" id="ARBA00023127"/>
    </source>
</evidence>
<dbReference type="CDD" id="cd20506">
    <property type="entry name" value="CYCLIN_AtCycA-like_rpt2"/>
    <property type="match status" value="1"/>
</dbReference>
<dbReference type="FunFam" id="1.10.472.10:FF:000013">
    <property type="entry name" value="Cyclin A1"/>
    <property type="match status" value="1"/>
</dbReference>
<evidence type="ECO:0000313" key="10">
    <source>
        <dbReference type="Proteomes" id="UP000594263"/>
    </source>
</evidence>
<sequence>MADKENCLRITRGMKRKAAAAGLESAPQPPARKTRVALSEISNSSSILGEREVEVEGKSKKKKKSRKGVKKALVLVQEEGDRVSGSKEGARDEGGAKGDDPRMCAAYVSDIYDYLKDMEIHPGKQALPDYLEKIQKDLSANMRGILVDWLVEVSEEYKLLPDTLHLAVSYVDRYLSLHAVSRNQLQLLGVASMLIAAKYEEISPPNVDDFCYITDNTYTKQQVVKMEADVLKSLDFEMSRPTIKTFQRIFTRVIQVKLKAPNLQFEFLGYYLAELSLLDYGCVKFLPSLVAASVIFLARFTIWPMAHPWCLELQEKTGYRPSELKTCVHIVQDLQLCRSGASLVAIREKYNQHKFKCVASLSSLPEIPDSYFEDLES</sequence>
<dbReference type="InterPro" id="IPR036915">
    <property type="entry name" value="Cyclin-like_sf"/>
</dbReference>
<dbReference type="FunFam" id="1.10.472.10:FF:000167">
    <property type="entry name" value="Mitotic cyclin 6"/>
    <property type="match status" value="1"/>
</dbReference>
<feature type="region of interest" description="Disordered" evidence="6">
    <location>
        <begin position="18"/>
        <end position="69"/>
    </location>
</feature>
<dbReference type="GO" id="GO:0051301">
    <property type="term" value="P:cell division"/>
    <property type="evidence" value="ECO:0007669"/>
    <property type="project" value="UniProtKB-KW"/>
</dbReference>
<dbReference type="PROSITE" id="PS00292">
    <property type="entry name" value="CYCLINS"/>
    <property type="match status" value="1"/>
</dbReference>
<feature type="domain" description="Cyclin C-terminal" evidence="8">
    <location>
        <begin position="241"/>
        <end position="364"/>
    </location>
</feature>
<dbReference type="EnsemblPlants" id="Kaladp0089s0029.1.v1.1">
    <property type="protein sequence ID" value="Kaladp0089s0029.1.v1.1"/>
    <property type="gene ID" value="Kaladp0089s0029.v1.1"/>
</dbReference>
<dbReference type="InterPro" id="IPR048258">
    <property type="entry name" value="Cyclins_cyclin-box"/>
</dbReference>
<dbReference type="SMART" id="SM00385">
    <property type="entry name" value="CYCLIN"/>
    <property type="match status" value="2"/>
</dbReference>
<feature type="domain" description="Cyclin-like" evidence="7">
    <location>
        <begin position="249"/>
        <end position="333"/>
    </location>
</feature>
<proteinExistence type="inferred from homology"/>
<dbReference type="GO" id="GO:0016538">
    <property type="term" value="F:cyclin-dependent protein serine/threonine kinase regulator activity"/>
    <property type="evidence" value="ECO:0007669"/>
    <property type="project" value="InterPro"/>
</dbReference>
<evidence type="ECO:0000259" key="7">
    <source>
        <dbReference type="SMART" id="SM00385"/>
    </source>
</evidence>
<evidence type="ECO:0000256" key="4">
    <source>
        <dbReference type="ARBA" id="ARBA00023306"/>
    </source>
</evidence>
<reference evidence="9" key="1">
    <citation type="submission" date="2021-01" db="UniProtKB">
        <authorList>
            <consortium name="EnsemblPlants"/>
        </authorList>
    </citation>
    <scope>IDENTIFICATION</scope>
</reference>
<dbReference type="Pfam" id="PF02984">
    <property type="entry name" value="Cyclin_C"/>
    <property type="match status" value="1"/>
</dbReference>
<keyword evidence="10" id="KW-1185">Reference proteome</keyword>
<dbReference type="PIRSF" id="PIRSF001771">
    <property type="entry name" value="Cyclin_A_B_D_E"/>
    <property type="match status" value="1"/>
</dbReference>
<evidence type="ECO:0008006" key="11">
    <source>
        <dbReference type="Google" id="ProtNLM"/>
    </source>
</evidence>
<evidence type="ECO:0000256" key="1">
    <source>
        <dbReference type="ARBA" id="ARBA00006955"/>
    </source>
</evidence>
<comment type="similarity">
    <text evidence="1">Belongs to the cyclin family. Cyclin AB subfamily.</text>
</comment>
<feature type="compositionally biased region" description="Basic and acidic residues" evidence="6">
    <location>
        <begin position="49"/>
        <end position="58"/>
    </location>
</feature>
<dbReference type="OMA" id="DQYMTPE"/>
<dbReference type="InterPro" id="IPR046965">
    <property type="entry name" value="Cyclin_A/B-like"/>
</dbReference>
<dbReference type="Gramene" id="Kaladp0089s0029.1.v1.1">
    <property type="protein sequence ID" value="Kaladp0089s0029.1.v1.1"/>
    <property type="gene ID" value="Kaladp0089s0029.v1.1"/>
</dbReference>
<dbReference type="Gene3D" id="1.10.472.10">
    <property type="entry name" value="Cyclin-like"/>
    <property type="match status" value="2"/>
</dbReference>
<evidence type="ECO:0000259" key="8">
    <source>
        <dbReference type="SMART" id="SM01332"/>
    </source>
</evidence>
<name>A0A7N0UX07_KALFE</name>
<dbReference type="SUPFAM" id="SSF47954">
    <property type="entry name" value="Cyclin-like"/>
    <property type="match status" value="2"/>
</dbReference>
<dbReference type="InterPro" id="IPR039361">
    <property type="entry name" value="Cyclin"/>
</dbReference>
<keyword evidence="2" id="KW-0132">Cell division</keyword>
<evidence type="ECO:0000256" key="6">
    <source>
        <dbReference type="SAM" id="MobiDB-lite"/>
    </source>
</evidence>
<keyword evidence="3 5" id="KW-0195">Cyclin</keyword>
<organism evidence="9 10">
    <name type="scientific">Kalanchoe fedtschenkoi</name>
    <name type="common">Lavender scallops</name>
    <name type="synonym">South American air plant</name>
    <dbReference type="NCBI Taxonomy" id="63787"/>
    <lineage>
        <taxon>Eukaryota</taxon>
        <taxon>Viridiplantae</taxon>
        <taxon>Streptophyta</taxon>
        <taxon>Embryophyta</taxon>
        <taxon>Tracheophyta</taxon>
        <taxon>Spermatophyta</taxon>
        <taxon>Magnoliopsida</taxon>
        <taxon>eudicotyledons</taxon>
        <taxon>Gunneridae</taxon>
        <taxon>Pentapetalae</taxon>
        <taxon>Saxifragales</taxon>
        <taxon>Crassulaceae</taxon>
        <taxon>Kalanchoe</taxon>
    </lineage>
</organism>
<dbReference type="Proteomes" id="UP000594263">
    <property type="component" value="Unplaced"/>
</dbReference>
<dbReference type="InterPro" id="IPR004367">
    <property type="entry name" value="Cyclin_C-dom"/>
</dbReference>
<dbReference type="InterPro" id="IPR013763">
    <property type="entry name" value="Cyclin-like_dom"/>
</dbReference>
<dbReference type="Pfam" id="PF00134">
    <property type="entry name" value="Cyclin_N"/>
    <property type="match status" value="1"/>
</dbReference>
<dbReference type="InterPro" id="IPR006671">
    <property type="entry name" value="Cyclin_N"/>
</dbReference>
<dbReference type="AlphaFoldDB" id="A0A7N0UX07"/>
<dbReference type="SMART" id="SM01332">
    <property type="entry name" value="Cyclin_C"/>
    <property type="match status" value="1"/>
</dbReference>
<accession>A0A7N0UX07</accession>
<feature type="region of interest" description="Disordered" evidence="6">
    <location>
        <begin position="80"/>
        <end position="99"/>
    </location>
</feature>
<protein>
    <recommendedName>
        <fullName evidence="11">Cyclin N-terminal domain-containing protein</fullName>
    </recommendedName>
</protein>
<evidence type="ECO:0000313" key="9">
    <source>
        <dbReference type="EnsemblPlants" id="Kaladp0089s0029.1.v1.1"/>
    </source>
</evidence>
<dbReference type="GO" id="GO:0044772">
    <property type="term" value="P:mitotic cell cycle phase transition"/>
    <property type="evidence" value="ECO:0007669"/>
    <property type="project" value="InterPro"/>
</dbReference>
<keyword evidence="4" id="KW-0131">Cell cycle</keyword>
<feature type="domain" description="Cyclin-like" evidence="7">
    <location>
        <begin position="148"/>
        <end position="232"/>
    </location>
</feature>
<feature type="compositionally biased region" description="Basic residues" evidence="6">
    <location>
        <begin position="59"/>
        <end position="69"/>
    </location>
</feature>
<evidence type="ECO:0000256" key="5">
    <source>
        <dbReference type="RuleBase" id="RU000383"/>
    </source>
</evidence>